<protein>
    <submittedName>
        <fullName evidence="6">NAD(P)-dependent oxidoreductase</fullName>
        <ecNumber evidence="6">1.1.-.-</ecNumber>
    </submittedName>
</protein>
<comment type="similarity">
    <text evidence="1">Belongs to the HIBADH-related family.</text>
</comment>
<feature type="domain" description="3-hydroxyisobutyrate dehydrogenase-like NAD-binding" evidence="5">
    <location>
        <begin position="164"/>
        <end position="281"/>
    </location>
</feature>
<evidence type="ECO:0000259" key="5">
    <source>
        <dbReference type="Pfam" id="PF14833"/>
    </source>
</evidence>
<evidence type="ECO:0000313" key="7">
    <source>
        <dbReference type="Proteomes" id="UP001595764"/>
    </source>
</evidence>
<dbReference type="Gene3D" id="3.40.50.720">
    <property type="entry name" value="NAD(P)-binding Rossmann-like Domain"/>
    <property type="match status" value="1"/>
</dbReference>
<sequence>MTAKVAAIGLGEMGSGMVRALLAARYEVVVFNRTASRAESLRPAGARVAATPAEAVQDADLVLVSLADEDAVTQVLLGDLAGVLTSRHTVLDTSTVSPPFSIQTTETLAGKGVRRIESCVMGNPEMARAGRLRVFAAGEGTPGEDVSAVFAAIGQQVSWLGETGRASTLKLAFNLLLGVQTAGLAEALEFAGSAGIDRTLLLDVFANSGWYSPILGFRARFMRERDYRPAAFRSALMHKDLRLGCEDAAGRGVPMPVTGAAADRFGAVVDAGHGDDDAAVIAEGFHRDPSSAR</sequence>
<feature type="domain" description="6-phosphogluconate dehydrogenase NADP-binding" evidence="4">
    <location>
        <begin position="4"/>
        <end position="161"/>
    </location>
</feature>
<dbReference type="SUPFAM" id="SSF48179">
    <property type="entry name" value="6-phosphogluconate dehydrogenase C-terminal domain-like"/>
    <property type="match status" value="1"/>
</dbReference>
<dbReference type="InterPro" id="IPR051265">
    <property type="entry name" value="HIBADH-related_NP60_sf"/>
</dbReference>
<organism evidence="6 7">
    <name type="scientific">Amycolatopsis halotolerans</name>
    <dbReference type="NCBI Taxonomy" id="330083"/>
    <lineage>
        <taxon>Bacteria</taxon>
        <taxon>Bacillati</taxon>
        <taxon>Actinomycetota</taxon>
        <taxon>Actinomycetes</taxon>
        <taxon>Pseudonocardiales</taxon>
        <taxon>Pseudonocardiaceae</taxon>
        <taxon>Amycolatopsis</taxon>
    </lineage>
</organism>
<reference evidence="7" key="1">
    <citation type="journal article" date="2019" name="Int. J. Syst. Evol. Microbiol.">
        <title>The Global Catalogue of Microorganisms (GCM) 10K type strain sequencing project: providing services to taxonomists for standard genome sequencing and annotation.</title>
        <authorList>
            <consortium name="The Broad Institute Genomics Platform"/>
            <consortium name="The Broad Institute Genome Sequencing Center for Infectious Disease"/>
            <person name="Wu L."/>
            <person name="Ma J."/>
        </authorList>
    </citation>
    <scope>NUCLEOTIDE SEQUENCE [LARGE SCALE GENOMIC DNA]</scope>
    <source>
        <strain evidence="7">CGMCC 4.7682</strain>
    </source>
</reference>
<name>A0ABV7QAP3_9PSEU</name>
<evidence type="ECO:0000256" key="1">
    <source>
        <dbReference type="ARBA" id="ARBA00009080"/>
    </source>
</evidence>
<evidence type="ECO:0000259" key="4">
    <source>
        <dbReference type="Pfam" id="PF03446"/>
    </source>
</evidence>
<comment type="caution">
    <text evidence="6">The sequence shown here is derived from an EMBL/GenBank/DDBJ whole genome shotgun (WGS) entry which is preliminary data.</text>
</comment>
<gene>
    <name evidence="6" type="ORF">ACFORO_04300</name>
</gene>
<dbReference type="PANTHER" id="PTHR43580:SF2">
    <property type="entry name" value="CYTOKINE-LIKE NUCLEAR FACTOR N-PAC"/>
    <property type="match status" value="1"/>
</dbReference>
<dbReference type="Pfam" id="PF03446">
    <property type="entry name" value="NAD_binding_2"/>
    <property type="match status" value="1"/>
</dbReference>
<dbReference type="InterPro" id="IPR015815">
    <property type="entry name" value="HIBADH-related"/>
</dbReference>
<dbReference type="RefSeq" id="WP_377869583.1">
    <property type="nucleotide sequence ID" value="NZ_JBHMAY010000012.1"/>
</dbReference>
<evidence type="ECO:0000256" key="3">
    <source>
        <dbReference type="ARBA" id="ARBA00023027"/>
    </source>
</evidence>
<evidence type="ECO:0000256" key="2">
    <source>
        <dbReference type="ARBA" id="ARBA00023002"/>
    </source>
</evidence>
<dbReference type="Gene3D" id="1.10.1040.10">
    <property type="entry name" value="N-(1-d-carboxylethyl)-l-norvaline Dehydrogenase, domain 2"/>
    <property type="match status" value="1"/>
</dbReference>
<dbReference type="SUPFAM" id="SSF51735">
    <property type="entry name" value="NAD(P)-binding Rossmann-fold domains"/>
    <property type="match status" value="1"/>
</dbReference>
<keyword evidence="2 6" id="KW-0560">Oxidoreductase</keyword>
<dbReference type="EMBL" id="JBHRWI010000004">
    <property type="protein sequence ID" value="MFC3509375.1"/>
    <property type="molecule type" value="Genomic_DNA"/>
</dbReference>
<proteinExistence type="inferred from homology"/>
<dbReference type="InterPro" id="IPR006115">
    <property type="entry name" value="6PGDH_NADP-bd"/>
</dbReference>
<dbReference type="InterPro" id="IPR029154">
    <property type="entry name" value="HIBADH-like_NADP-bd"/>
</dbReference>
<dbReference type="PANTHER" id="PTHR43580">
    <property type="entry name" value="OXIDOREDUCTASE GLYR1-RELATED"/>
    <property type="match status" value="1"/>
</dbReference>
<dbReference type="InterPro" id="IPR013328">
    <property type="entry name" value="6PGD_dom2"/>
</dbReference>
<dbReference type="Proteomes" id="UP001595764">
    <property type="component" value="Unassembled WGS sequence"/>
</dbReference>
<dbReference type="InterPro" id="IPR036291">
    <property type="entry name" value="NAD(P)-bd_dom_sf"/>
</dbReference>
<dbReference type="PIRSF" id="PIRSF000103">
    <property type="entry name" value="HIBADH"/>
    <property type="match status" value="1"/>
</dbReference>
<keyword evidence="7" id="KW-1185">Reference proteome</keyword>
<dbReference type="Pfam" id="PF14833">
    <property type="entry name" value="NAD_binding_11"/>
    <property type="match status" value="1"/>
</dbReference>
<accession>A0ABV7QAP3</accession>
<dbReference type="GO" id="GO:0016491">
    <property type="term" value="F:oxidoreductase activity"/>
    <property type="evidence" value="ECO:0007669"/>
    <property type="project" value="UniProtKB-KW"/>
</dbReference>
<evidence type="ECO:0000313" key="6">
    <source>
        <dbReference type="EMBL" id="MFC3509375.1"/>
    </source>
</evidence>
<dbReference type="InterPro" id="IPR008927">
    <property type="entry name" value="6-PGluconate_DH-like_C_sf"/>
</dbReference>
<keyword evidence="3" id="KW-0520">NAD</keyword>
<dbReference type="EC" id="1.1.-.-" evidence="6"/>